<name>A0A382ZM07_9ZZZZ</name>
<sequence>IPPASTLALKKVLSDNYLWSFY</sequence>
<dbReference type="AlphaFoldDB" id="A0A382ZM07"/>
<accession>A0A382ZM07</accession>
<protein>
    <submittedName>
        <fullName evidence="1">Uncharacterized protein</fullName>
    </submittedName>
</protein>
<proteinExistence type="predicted"/>
<gene>
    <name evidence="1" type="ORF">METZ01_LOCUS449441</name>
</gene>
<evidence type="ECO:0000313" key="1">
    <source>
        <dbReference type="EMBL" id="SVD96587.1"/>
    </source>
</evidence>
<reference evidence="1" key="1">
    <citation type="submission" date="2018-05" db="EMBL/GenBank/DDBJ databases">
        <authorList>
            <person name="Lanie J.A."/>
            <person name="Ng W.-L."/>
            <person name="Kazmierczak K.M."/>
            <person name="Andrzejewski T.M."/>
            <person name="Davidsen T.M."/>
            <person name="Wayne K.J."/>
            <person name="Tettelin H."/>
            <person name="Glass J.I."/>
            <person name="Rusch D."/>
            <person name="Podicherti R."/>
            <person name="Tsui H.-C.T."/>
            <person name="Winkler M.E."/>
        </authorList>
    </citation>
    <scope>NUCLEOTIDE SEQUENCE</scope>
</reference>
<feature type="non-terminal residue" evidence="1">
    <location>
        <position position="1"/>
    </location>
</feature>
<dbReference type="EMBL" id="UINC01185062">
    <property type="protein sequence ID" value="SVD96587.1"/>
    <property type="molecule type" value="Genomic_DNA"/>
</dbReference>
<organism evidence="1">
    <name type="scientific">marine metagenome</name>
    <dbReference type="NCBI Taxonomy" id="408172"/>
    <lineage>
        <taxon>unclassified sequences</taxon>
        <taxon>metagenomes</taxon>
        <taxon>ecological metagenomes</taxon>
    </lineage>
</organism>